<dbReference type="PRINTS" id="PR00368">
    <property type="entry name" value="FADPNR"/>
</dbReference>
<name>A0ABS7G3Z5_9ACTN</name>
<evidence type="ECO:0000313" key="16">
    <source>
        <dbReference type="Proteomes" id="UP000774570"/>
    </source>
</evidence>
<organism evidence="15 16">
    <name type="scientific">Actinomadura parmotrematis</name>
    <dbReference type="NCBI Taxonomy" id="2864039"/>
    <lineage>
        <taxon>Bacteria</taxon>
        <taxon>Bacillati</taxon>
        <taxon>Actinomycetota</taxon>
        <taxon>Actinomycetes</taxon>
        <taxon>Streptosporangiales</taxon>
        <taxon>Thermomonosporaceae</taxon>
        <taxon>Actinomadura</taxon>
    </lineage>
</organism>
<evidence type="ECO:0000256" key="8">
    <source>
        <dbReference type="ARBA" id="ARBA00022827"/>
    </source>
</evidence>
<dbReference type="InterPro" id="IPR023753">
    <property type="entry name" value="FAD/NAD-binding_dom"/>
</dbReference>
<sequence length="467" mass="50671">MSDFDVIVLGSGPGGQRAAIAAAKLGRRVAIVDRRTMIGGVCINTGTIPSKTLREAVLYLTGLNQRELYGQSYRVKDEITVADLGMRTRHVIGREIDVIRSQLARNHVTVLPGHGRFLAPDTIGVAGEGEREQKITADRIVIATGTRPARPETVEFDERTVIDSDGIIGLDRVPESMVVVGAGVIGIEYASMFAALGTKVTVIERRDRMLEFADLEIVEALKYHLRDLAVTFRFRETVASVERHERGAVTVLESGKRIPADCVMYSAGRQGMTDSLGLEAAGLAADRRGRIEVDADYRTAVPHIYAVGDVIGFPSLAATSMEQGRLAAHHACGEPVAEIHELQPIGIYTIPEISFVGRTEDELTEAKVPFEVGVSRYRELARGQIIGDSYGMLKLLVSPDDRSLLGVHVFGTGATELVHIGQTVMGLGGTVDYLVNAVFNYPTLAESYKVAALDAMNKMRRMARLTG</sequence>
<accession>A0ABS7G3Z5</accession>
<dbReference type="PRINTS" id="PR00411">
    <property type="entry name" value="PNDRDTASEI"/>
</dbReference>
<dbReference type="PANTHER" id="PTHR22912">
    <property type="entry name" value="DISULFIDE OXIDOREDUCTASE"/>
    <property type="match status" value="1"/>
</dbReference>
<dbReference type="SUPFAM" id="SSF55424">
    <property type="entry name" value="FAD/NAD-linked reductases, dimerisation (C-terminal) domain"/>
    <property type="match status" value="1"/>
</dbReference>
<evidence type="ECO:0000256" key="11">
    <source>
        <dbReference type="ARBA" id="ARBA00023027"/>
    </source>
</evidence>
<dbReference type="InterPro" id="IPR001100">
    <property type="entry name" value="Pyr_nuc-diS_OxRdtase"/>
</dbReference>
<evidence type="ECO:0000256" key="6">
    <source>
        <dbReference type="ARBA" id="ARBA00022490"/>
    </source>
</evidence>
<dbReference type="EMBL" id="JAIBOA010000031">
    <property type="protein sequence ID" value="MBW8487196.1"/>
    <property type="molecule type" value="Genomic_DNA"/>
</dbReference>
<comment type="subcellular location">
    <subcellularLocation>
        <location evidence="3">Cytoplasm</location>
    </subcellularLocation>
</comment>
<dbReference type="Pfam" id="PF07992">
    <property type="entry name" value="Pyr_redox_2"/>
    <property type="match status" value="1"/>
</dbReference>
<dbReference type="Gene3D" id="3.30.390.30">
    <property type="match status" value="1"/>
</dbReference>
<dbReference type="Pfam" id="PF02852">
    <property type="entry name" value="Pyr_redox_dim"/>
    <property type="match status" value="1"/>
</dbReference>
<dbReference type="PANTHER" id="PTHR22912:SF93">
    <property type="entry name" value="SOLUBLE PYRIDINE NUCLEOTIDE TRANSHYDROGENASE"/>
    <property type="match status" value="1"/>
</dbReference>
<dbReference type="EC" id="1.6.1.1" evidence="5"/>
<evidence type="ECO:0000256" key="9">
    <source>
        <dbReference type="ARBA" id="ARBA00022857"/>
    </source>
</evidence>
<dbReference type="SUPFAM" id="SSF51905">
    <property type="entry name" value="FAD/NAD(P)-binding domain"/>
    <property type="match status" value="1"/>
</dbReference>
<comment type="function">
    <text evidence="2">Conversion of NADPH, generated by peripheral catabolic pathways, to NADH, which can enter the respiratory chain for energy generation.</text>
</comment>
<proteinExistence type="inferred from homology"/>
<evidence type="ECO:0000256" key="12">
    <source>
        <dbReference type="ARBA" id="ARBA00031183"/>
    </source>
</evidence>
<feature type="domain" description="FAD/NAD(P)-binding" evidence="14">
    <location>
        <begin position="4"/>
        <end position="324"/>
    </location>
</feature>
<evidence type="ECO:0000256" key="7">
    <source>
        <dbReference type="ARBA" id="ARBA00022630"/>
    </source>
</evidence>
<comment type="similarity">
    <text evidence="4">Belongs to the class-I pyridine nucleotide-disulfide oxidoreductase family.</text>
</comment>
<dbReference type="GO" id="GO:0003957">
    <property type="term" value="F:NAD(P)+ transhydrogenase (Si-specific) activity"/>
    <property type="evidence" value="ECO:0007669"/>
    <property type="project" value="UniProtKB-EC"/>
</dbReference>
<keyword evidence="8" id="KW-0274">FAD</keyword>
<keyword evidence="11" id="KW-0520">NAD</keyword>
<evidence type="ECO:0000256" key="5">
    <source>
        <dbReference type="ARBA" id="ARBA00012772"/>
    </source>
</evidence>
<evidence type="ECO:0000256" key="3">
    <source>
        <dbReference type="ARBA" id="ARBA00004496"/>
    </source>
</evidence>
<keyword evidence="16" id="KW-1185">Reference proteome</keyword>
<feature type="domain" description="Pyridine nucleotide-disulphide oxidoreductase dimerisation" evidence="13">
    <location>
        <begin position="344"/>
        <end position="451"/>
    </location>
</feature>
<gene>
    <name evidence="15" type="primary">sthA</name>
    <name evidence="15" type="ORF">K1Y72_32880</name>
</gene>
<dbReference type="InterPro" id="IPR036188">
    <property type="entry name" value="FAD/NAD-bd_sf"/>
</dbReference>
<dbReference type="RefSeq" id="WP_220170434.1">
    <property type="nucleotide sequence ID" value="NZ_JAIBOA010000031.1"/>
</dbReference>
<evidence type="ECO:0000259" key="14">
    <source>
        <dbReference type="Pfam" id="PF07992"/>
    </source>
</evidence>
<evidence type="ECO:0000256" key="1">
    <source>
        <dbReference type="ARBA" id="ARBA00001974"/>
    </source>
</evidence>
<evidence type="ECO:0000256" key="2">
    <source>
        <dbReference type="ARBA" id="ARBA00002842"/>
    </source>
</evidence>
<comment type="cofactor">
    <cofactor evidence="1">
        <name>FAD</name>
        <dbReference type="ChEBI" id="CHEBI:57692"/>
    </cofactor>
</comment>
<dbReference type="Proteomes" id="UP000774570">
    <property type="component" value="Unassembled WGS sequence"/>
</dbReference>
<comment type="caution">
    <text evidence="15">The sequence shown here is derived from an EMBL/GenBank/DDBJ whole genome shotgun (WGS) entry which is preliminary data.</text>
</comment>
<reference evidence="15 16" key="1">
    <citation type="submission" date="2021-07" db="EMBL/GenBank/DDBJ databases">
        <title>Actinomadura sp. PM05-2 isolated from lichen.</title>
        <authorList>
            <person name="Somphong A."/>
            <person name="Phongsopitanun W."/>
            <person name="Tanasupawat S."/>
            <person name="Peongsungnone V."/>
        </authorList>
    </citation>
    <scope>NUCLEOTIDE SEQUENCE [LARGE SCALE GENOMIC DNA]</scope>
    <source>
        <strain evidence="15 16">PM05-2</strain>
    </source>
</reference>
<keyword evidence="7" id="KW-0285">Flavoprotein</keyword>
<protein>
    <recommendedName>
        <fullName evidence="5">NAD(P)(+) transhydrogenase (Si-specific)</fullName>
        <ecNumber evidence="5">1.6.1.1</ecNumber>
    </recommendedName>
    <alternativeName>
        <fullName evidence="12">NAD(P)(+) transhydrogenase [B-specific]</fullName>
    </alternativeName>
</protein>
<dbReference type="Gene3D" id="3.50.50.60">
    <property type="entry name" value="FAD/NAD(P)-binding domain"/>
    <property type="match status" value="2"/>
</dbReference>
<dbReference type="InterPro" id="IPR050151">
    <property type="entry name" value="Class-I_Pyr_Nuc-Dis_Oxidored"/>
</dbReference>
<keyword evidence="10 15" id="KW-0560">Oxidoreductase</keyword>
<keyword evidence="6" id="KW-0963">Cytoplasm</keyword>
<evidence type="ECO:0000256" key="4">
    <source>
        <dbReference type="ARBA" id="ARBA00007532"/>
    </source>
</evidence>
<dbReference type="InterPro" id="IPR016156">
    <property type="entry name" value="FAD/NAD-linked_Rdtase_dimer_sf"/>
</dbReference>
<keyword evidence="9" id="KW-0521">NADP</keyword>
<dbReference type="PIRSF" id="PIRSF000350">
    <property type="entry name" value="Mercury_reductase_MerA"/>
    <property type="match status" value="1"/>
</dbReference>
<evidence type="ECO:0000256" key="10">
    <source>
        <dbReference type="ARBA" id="ARBA00023002"/>
    </source>
</evidence>
<dbReference type="NCBIfam" id="NF003585">
    <property type="entry name" value="PRK05249.1"/>
    <property type="match status" value="1"/>
</dbReference>
<evidence type="ECO:0000259" key="13">
    <source>
        <dbReference type="Pfam" id="PF02852"/>
    </source>
</evidence>
<evidence type="ECO:0000313" key="15">
    <source>
        <dbReference type="EMBL" id="MBW8487196.1"/>
    </source>
</evidence>
<dbReference type="InterPro" id="IPR004099">
    <property type="entry name" value="Pyr_nucl-diS_OxRdtase_dimer"/>
</dbReference>